<keyword evidence="2" id="KW-0645">Protease</keyword>
<dbReference type="InterPro" id="IPR036264">
    <property type="entry name" value="Bact_exopeptidase_dim_dom"/>
</dbReference>
<dbReference type="PATRIC" id="fig|1458461.3.peg.1754"/>
<keyword evidence="5" id="KW-0862">Zinc</keyword>
<dbReference type="OrthoDB" id="9809784at2"/>
<keyword evidence="3" id="KW-0479">Metal-binding</keyword>
<evidence type="ECO:0000256" key="5">
    <source>
        <dbReference type="ARBA" id="ARBA00022833"/>
    </source>
</evidence>
<dbReference type="InterPro" id="IPR001261">
    <property type="entry name" value="ArgE/DapE_CS"/>
</dbReference>
<evidence type="ECO:0000313" key="8">
    <source>
        <dbReference type="Proteomes" id="UP000032160"/>
    </source>
</evidence>
<dbReference type="InterPro" id="IPR002933">
    <property type="entry name" value="Peptidase_M20"/>
</dbReference>
<evidence type="ECO:0000256" key="3">
    <source>
        <dbReference type="ARBA" id="ARBA00022723"/>
    </source>
</evidence>
<dbReference type="SUPFAM" id="SSF53187">
    <property type="entry name" value="Zn-dependent exopeptidases"/>
    <property type="match status" value="1"/>
</dbReference>
<dbReference type="AlphaFoldDB" id="X5MM08"/>
<dbReference type="GO" id="GO:0046872">
    <property type="term" value="F:metal ion binding"/>
    <property type="evidence" value="ECO:0007669"/>
    <property type="project" value="UniProtKB-KW"/>
</dbReference>
<dbReference type="Pfam" id="PF07687">
    <property type="entry name" value="M20_dimer"/>
    <property type="match status" value="1"/>
</dbReference>
<name>X5MM08_9HYPH</name>
<evidence type="ECO:0000256" key="4">
    <source>
        <dbReference type="ARBA" id="ARBA00022801"/>
    </source>
</evidence>
<gene>
    <name evidence="7" type="ORF">BN1012_Phect1751</name>
</gene>
<evidence type="ECO:0000256" key="1">
    <source>
        <dbReference type="ARBA" id="ARBA00006247"/>
    </source>
</evidence>
<dbReference type="Gene3D" id="3.40.630.10">
    <property type="entry name" value="Zn peptidases"/>
    <property type="match status" value="1"/>
</dbReference>
<organism evidence="7 8">
    <name type="scientific">Candidatus Phaeomarinibacter ectocarpi</name>
    <dbReference type="NCBI Taxonomy" id="1458461"/>
    <lineage>
        <taxon>Bacteria</taxon>
        <taxon>Pseudomonadati</taxon>
        <taxon>Pseudomonadota</taxon>
        <taxon>Alphaproteobacteria</taxon>
        <taxon>Hyphomicrobiales</taxon>
        <taxon>Parvibaculaceae</taxon>
        <taxon>Candidatus Phaeomarinibacter</taxon>
    </lineage>
</organism>
<dbReference type="RefSeq" id="WP_043948118.1">
    <property type="nucleotide sequence ID" value="NZ_HG966617.1"/>
</dbReference>
<evidence type="ECO:0000256" key="2">
    <source>
        <dbReference type="ARBA" id="ARBA00022670"/>
    </source>
</evidence>
<dbReference type="EMBL" id="HG966617">
    <property type="protein sequence ID" value="CDO59965.1"/>
    <property type="molecule type" value="Genomic_DNA"/>
</dbReference>
<dbReference type="KEGG" id="pect:BN1012_Phect1751"/>
<dbReference type="GO" id="GO:0008233">
    <property type="term" value="F:peptidase activity"/>
    <property type="evidence" value="ECO:0007669"/>
    <property type="project" value="UniProtKB-KW"/>
</dbReference>
<dbReference type="SUPFAM" id="SSF55031">
    <property type="entry name" value="Bacterial exopeptidase dimerisation domain"/>
    <property type="match status" value="1"/>
</dbReference>
<dbReference type="HOGENOM" id="CLU_021802_11_1_5"/>
<comment type="similarity">
    <text evidence="1">Belongs to the peptidase M20A family.</text>
</comment>
<feature type="domain" description="Peptidase M20 dimerisation" evidence="6">
    <location>
        <begin position="237"/>
        <end position="379"/>
    </location>
</feature>
<dbReference type="PANTHER" id="PTHR45962:SF1">
    <property type="entry name" value="N-FATTY-ACYL-AMINO ACID SYNTHASE_HYDROLASE PM20D1"/>
    <property type="match status" value="1"/>
</dbReference>
<sequence>MKNVLLGVVAVLIVLVAVVLIRTFMYTPPALEQRELVTHSPDPDVLAQRLSQAMQFRTISRQDPQPGDRQAFDAFIAWFEQTYPAVHAAMDRTLIAEQTILMKWEGKDTGVKPVLLTAHYDVVPVIPGTEDLWKQDPFAGVIEDGYVWGRGALDNKGAIIAMMEAATLLLERGFQPERTVYFSFGHDEEIGGGTGAAGVVDYLQAEGVRLAWSVDEGSFVLDGIIPGLDQKVAMINVAEKGYVTLDLVATAQGGHSSMPPQDSAVTLLADAIVKLKNAPVPGGLEGISGEAYGTLARHMPFTQRMAFANQWLFGGMIEDMLTGLPAGNAMLRTTTAPTMLSASIKENVLPINAIATVNFRLHPRDTVESVVAHVEQAVGPDIEVRTRPRGGNASPVASTSAEGFASLASASRDVLGDVIIAPGLTVAGTDSKHYAKVADDAYRFNPFIVGSEDIVTIHGTNERISIDNLVLGTDYFTQLLITTKAPGE</sequence>
<dbReference type="STRING" id="1458461.BN1012_Phect1751"/>
<keyword evidence="8" id="KW-1185">Reference proteome</keyword>
<dbReference type="InterPro" id="IPR047177">
    <property type="entry name" value="Pept_M20A"/>
</dbReference>
<evidence type="ECO:0000259" key="6">
    <source>
        <dbReference type="Pfam" id="PF07687"/>
    </source>
</evidence>
<dbReference type="PROSITE" id="PS00758">
    <property type="entry name" value="ARGE_DAPE_CPG2_1"/>
    <property type="match status" value="1"/>
</dbReference>
<evidence type="ECO:0000313" key="7">
    <source>
        <dbReference type="EMBL" id="CDO59965.1"/>
    </source>
</evidence>
<dbReference type="Gene3D" id="3.30.70.360">
    <property type="match status" value="1"/>
</dbReference>
<protein>
    <submittedName>
        <fullName evidence="7">Peptidase, M20/M25/M40 family</fullName>
    </submittedName>
</protein>
<dbReference type="Pfam" id="PF01546">
    <property type="entry name" value="Peptidase_M20"/>
    <property type="match status" value="1"/>
</dbReference>
<dbReference type="Proteomes" id="UP000032160">
    <property type="component" value="Chromosome I"/>
</dbReference>
<proteinExistence type="inferred from homology"/>
<dbReference type="GO" id="GO:0006508">
    <property type="term" value="P:proteolysis"/>
    <property type="evidence" value="ECO:0007669"/>
    <property type="project" value="UniProtKB-KW"/>
</dbReference>
<reference evidence="7 8" key="1">
    <citation type="journal article" date="2014" name="Front. Genet.">
        <title>Genome and metabolic network of "Candidatus Phaeomarinobacter ectocarpi" Ec32, a new candidate genus of Alphaproteobacteria frequently associated with brown algae.</title>
        <authorList>
            <person name="Dittami S.M."/>
            <person name="Barbeyron T."/>
            <person name="Boyen C."/>
            <person name="Cambefort J."/>
            <person name="Collet G."/>
            <person name="Delage L."/>
            <person name="Gobet A."/>
            <person name="Groisillier A."/>
            <person name="Leblanc C."/>
            <person name="Michel G."/>
            <person name="Scornet D."/>
            <person name="Siegel A."/>
            <person name="Tapia J.E."/>
            <person name="Tonon T."/>
        </authorList>
    </citation>
    <scope>NUCLEOTIDE SEQUENCE [LARGE SCALE GENOMIC DNA]</scope>
    <source>
        <strain evidence="7 8">Ec32</strain>
    </source>
</reference>
<accession>X5MM08</accession>
<dbReference type="Gene3D" id="1.10.150.900">
    <property type="match status" value="1"/>
</dbReference>
<dbReference type="InterPro" id="IPR011650">
    <property type="entry name" value="Peptidase_M20_dimer"/>
</dbReference>
<keyword evidence="4" id="KW-0378">Hydrolase</keyword>
<dbReference type="PANTHER" id="PTHR45962">
    <property type="entry name" value="N-FATTY-ACYL-AMINO ACID SYNTHASE/HYDROLASE PM20D1"/>
    <property type="match status" value="1"/>
</dbReference>